<evidence type="ECO:0008006" key="3">
    <source>
        <dbReference type="Google" id="ProtNLM"/>
    </source>
</evidence>
<dbReference type="RefSeq" id="WP_315726946.1">
    <property type="nucleotide sequence ID" value="NZ_JAVUPU010000006.1"/>
</dbReference>
<comment type="caution">
    <text evidence="1">The sequence shown here is derived from an EMBL/GenBank/DDBJ whole genome shotgun (WGS) entry which is preliminary data.</text>
</comment>
<evidence type="ECO:0000313" key="1">
    <source>
        <dbReference type="EMBL" id="MDT9599849.1"/>
    </source>
</evidence>
<gene>
    <name evidence="1" type="ORF">RQX22_12880</name>
</gene>
<keyword evidence="2" id="KW-1185">Reference proteome</keyword>
<proteinExistence type="predicted"/>
<name>A0ABU3Q8X2_9SPHN</name>
<protein>
    <recommendedName>
        <fullName evidence="3">DUF3617 family protein</fullName>
    </recommendedName>
</protein>
<reference evidence="1 2" key="1">
    <citation type="submission" date="2023-05" db="EMBL/GenBank/DDBJ databases">
        <authorList>
            <person name="Guo Y."/>
        </authorList>
    </citation>
    <scope>NUCLEOTIDE SEQUENCE [LARGE SCALE GENOMIC DNA]</scope>
    <source>
        <strain evidence="1 2">GR2756</strain>
    </source>
</reference>
<organism evidence="1 2">
    <name type="scientific">Sphingosinicella rhizophila</name>
    <dbReference type="NCBI Taxonomy" id="3050082"/>
    <lineage>
        <taxon>Bacteria</taxon>
        <taxon>Pseudomonadati</taxon>
        <taxon>Pseudomonadota</taxon>
        <taxon>Alphaproteobacteria</taxon>
        <taxon>Sphingomonadales</taxon>
        <taxon>Sphingosinicellaceae</taxon>
        <taxon>Sphingosinicella</taxon>
    </lineage>
</organism>
<sequence length="141" mass="15380">MISALIRLGGQMPRKSWSIAAMAVLLPAQTLATAELPALSRLEKGRWQLSDPADAKAQFDSVCLGDPMRLIKLEHSDVNCSEEVVASGPNSASIHYICPGRGFGRTNIRVETSRLVKIDTQGRANNRPFAYRVEGRRVGSC</sequence>
<evidence type="ECO:0000313" key="2">
    <source>
        <dbReference type="Proteomes" id="UP001259572"/>
    </source>
</evidence>
<dbReference type="EMBL" id="JAVUPU010000006">
    <property type="protein sequence ID" value="MDT9599849.1"/>
    <property type="molecule type" value="Genomic_DNA"/>
</dbReference>
<accession>A0ABU3Q8X2</accession>
<dbReference type="Proteomes" id="UP001259572">
    <property type="component" value="Unassembled WGS sequence"/>
</dbReference>